<dbReference type="EMBL" id="JAJLJH010000002">
    <property type="protein sequence ID" value="MCK9686282.1"/>
    <property type="molecule type" value="Genomic_DNA"/>
</dbReference>
<dbReference type="GO" id="GO:0005886">
    <property type="term" value="C:plasma membrane"/>
    <property type="evidence" value="ECO:0007669"/>
    <property type="project" value="UniProtKB-SubCell"/>
</dbReference>
<feature type="region of interest" description="Disordered" evidence="6">
    <location>
        <begin position="105"/>
        <end position="126"/>
    </location>
</feature>
<reference evidence="8" key="1">
    <citation type="submission" date="2021-11" db="EMBL/GenBank/DDBJ databases">
        <title>BS-T2-15 a new species belonging to the Comamonadaceae family isolated from the soil of a French oak forest.</title>
        <authorList>
            <person name="Mieszkin S."/>
            <person name="Alain K."/>
        </authorList>
    </citation>
    <scope>NUCLEOTIDE SEQUENCE</scope>
    <source>
        <strain evidence="8">BS-T2-15</strain>
    </source>
</reference>
<evidence type="ECO:0000313" key="8">
    <source>
        <dbReference type="EMBL" id="MCK9686282.1"/>
    </source>
</evidence>
<dbReference type="AlphaFoldDB" id="A0A9X2BZF6"/>
<comment type="caution">
    <text evidence="8">The sequence shown here is derived from an EMBL/GenBank/DDBJ whole genome shotgun (WGS) entry which is preliminary data.</text>
</comment>
<dbReference type="Proteomes" id="UP001139353">
    <property type="component" value="Unassembled WGS sequence"/>
</dbReference>
<keyword evidence="4 7" id="KW-1133">Transmembrane helix</keyword>
<sequence length="126" mass="13359">MAEDRRFARTARTLGLAWIALLALMLASLGSAYLKLGPWNMVGGLVIAAIKAAIVAWLFMRLREAGPLIRLVAVVGLGVWGILIALSGVDYETRALTPAAVQRPQQLLPPQPASQPLPTIIGAPPS</sequence>
<keyword evidence="5 7" id="KW-0472">Membrane</keyword>
<evidence type="ECO:0000256" key="7">
    <source>
        <dbReference type="SAM" id="Phobius"/>
    </source>
</evidence>
<evidence type="ECO:0000256" key="3">
    <source>
        <dbReference type="ARBA" id="ARBA00022692"/>
    </source>
</evidence>
<dbReference type="Pfam" id="PF03626">
    <property type="entry name" value="COX4_pro"/>
    <property type="match status" value="1"/>
</dbReference>
<gene>
    <name evidence="8" type="ORF">LPC04_11245</name>
</gene>
<dbReference type="InterPro" id="IPR005171">
    <property type="entry name" value="Cyt_c_oxidase_su4_prok"/>
</dbReference>
<name>A0A9X2BZF6_9BURK</name>
<keyword evidence="3 7" id="KW-0812">Transmembrane</keyword>
<comment type="subcellular location">
    <subcellularLocation>
        <location evidence="1">Cell membrane</location>
        <topology evidence="1">Multi-pass membrane protein</topology>
    </subcellularLocation>
</comment>
<evidence type="ECO:0000256" key="5">
    <source>
        <dbReference type="ARBA" id="ARBA00023136"/>
    </source>
</evidence>
<evidence type="ECO:0000256" key="6">
    <source>
        <dbReference type="SAM" id="MobiDB-lite"/>
    </source>
</evidence>
<evidence type="ECO:0000256" key="2">
    <source>
        <dbReference type="ARBA" id="ARBA00022475"/>
    </source>
</evidence>
<organism evidence="8 9">
    <name type="scientific">Scleromatobacter humisilvae</name>
    <dbReference type="NCBI Taxonomy" id="2897159"/>
    <lineage>
        <taxon>Bacteria</taxon>
        <taxon>Pseudomonadati</taxon>
        <taxon>Pseudomonadota</taxon>
        <taxon>Betaproteobacteria</taxon>
        <taxon>Burkholderiales</taxon>
        <taxon>Sphaerotilaceae</taxon>
        <taxon>Scleromatobacter</taxon>
    </lineage>
</organism>
<keyword evidence="9" id="KW-1185">Reference proteome</keyword>
<protein>
    <submittedName>
        <fullName evidence="8">Cytochrome C oxidase subunit IV family protein</fullName>
    </submittedName>
</protein>
<evidence type="ECO:0000256" key="4">
    <source>
        <dbReference type="ARBA" id="ARBA00022989"/>
    </source>
</evidence>
<evidence type="ECO:0000256" key="1">
    <source>
        <dbReference type="ARBA" id="ARBA00004651"/>
    </source>
</evidence>
<dbReference type="RefSeq" id="WP_275682310.1">
    <property type="nucleotide sequence ID" value="NZ_JAJLJH010000002.1"/>
</dbReference>
<feature type="transmembrane region" description="Helical" evidence="7">
    <location>
        <begin position="71"/>
        <end position="89"/>
    </location>
</feature>
<dbReference type="NCBIfam" id="TIGR02229">
    <property type="entry name" value="caa3_sub_IV"/>
    <property type="match status" value="1"/>
</dbReference>
<evidence type="ECO:0000313" key="9">
    <source>
        <dbReference type="Proteomes" id="UP001139353"/>
    </source>
</evidence>
<dbReference type="InterPro" id="IPR011743">
    <property type="entry name" value="Caa3_sub_IV"/>
</dbReference>
<feature type="transmembrane region" description="Helical" evidence="7">
    <location>
        <begin position="42"/>
        <end position="59"/>
    </location>
</feature>
<keyword evidence="2" id="KW-1003">Cell membrane</keyword>
<accession>A0A9X2BZF6</accession>
<proteinExistence type="predicted"/>